<organism evidence="1 2">
    <name type="scientific">Stappia taiwanensis</name>
    <dbReference type="NCBI Taxonomy" id="992267"/>
    <lineage>
        <taxon>Bacteria</taxon>
        <taxon>Pseudomonadati</taxon>
        <taxon>Pseudomonadota</taxon>
        <taxon>Alphaproteobacteria</taxon>
        <taxon>Hyphomicrobiales</taxon>
        <taxon>Stappiaceae</taxon>
        <taxon>Stappia</taxon>
    </lineage>
</organism>
<evidence type="ECO:0000313" key="2">
    <source>
        <dbReference type="Proteomes" id="UP000559404"/>
    </source>
</evidence>
<dbReference type="Pfam" id="PF06080">
    <property type="entry name" value="DUF938"/>
    <property type="match status" value="1"/>
</dbReference>
<proteinExistence type="predicted"/>
<dbReference type="Gene3D" id="3.40.50.150">
    <property type="entry name" value="Vaccinia Virus protein VP39"/>
    <property type="match status" value="1"/>
</dbReference>
<dbReference type="PANTHER" id="PTHR20974:SF0">
    <property type="entry name" value="UPF0585 PROTEIN CG18661"/>
    <property type="match status" value="1"/>
</dbReference>
<dbReference type="RefSeq" id="WP_181758236.1">
    <property type="nucleotide sequence ID" value="NZ_BMCR01000001.1"/>
</dbReference>
<dbReference type="CDD" id="cd02440">
    <property type="entry name" value="AdoMet_MTases"/>
    <property type="match status" value="1"/>
</dbReference>
<name>A0A838XSZ9_9HYPH</name>
<gene>
    <name evidence="1" type="ORF">H1W37_00085</name>
</gene>
<reference evidence="1 2" key="2">
    <citation type="submission" date="2020-08" db="EMBL/GenBank/DDBJ databases">
        <title>Stappia taiwanensis sp. nov., isolated from a coastal thermal spring.</title>
        <authorList>
            <person name="Kampfer P."/>
        </authorList>
    </citation>
    <scope>NUCLEOTIDE SEQUENCE [LARGE SCALE GENOMIC DNA]</scope>
    <source>
        <strain evidence="1 2">DSM 23284</strain>
    </source>
</reference>
<dbReference type="InterPro" id="IPR029063">
    <property type="entry name" value="SAM-dependent_MTases_sf"/>
</dbReference>
<dbReference type="Proteomes" id="UP000559404">
    <property type="component" value="Unassembled WGS sequence"/>
</dbReference>
<evidence type="ECO:0000313" key="1">
    <source>
        <dbReference type="EMBL" id="MBA4610030.1"/>
    </source>
</evidence>
<comment type="caution">
    <text evidence="1">The sequence shown here is derived from an EMBL/GenBank/DDBJ whole genome shotgun (WGS) entry which is preliminary data.</text>
</comment>
<keyword evidence="2" id="KW-1185">Reference proteome</keyword>
<dbReference type="EMBL" id="JACEON010000001">
    <property type="protein sequence ID" value="MBA4610030.1"/>
    <property type="molecule type" value="Genomic_DNA"/>
</dbReference>
<dbReference type="InterPro" id="IPR010342">
    <property type="entry name" value="DUF938"/>
</dbReference>
<protein>
    <submittedName>
        <fullName evidence="1">DUF938 domain-containing protein</fullName>
    </submittedName>
</protein>
<dbReference type="PANTHER" id="PTHR20974">
    <property type="entry name" value="UPF0585 PROTEIN CG18661"/>
    <property type="match status" value="1"/>
</dbReference>
<reference evidence="1 2" key="1">
    <citation type="submission" date="2020-07" db="EMBL/GenBank/DDBJ databases">
        <authorList>
            <person name="Li M."/>
        </authorList>
    </citation>
    <scope>NUCLEOTIDE SEQUENCE [LARGE SCALE GENOMIC DNA]</scope>
    <source>
        <strain evidence="1 2">DSM 23284</strain>
    </source>
</reference>
<dbReference type="AlphaFoldDB" id="A0A838XSZ9"/>
<sequence>MLPVAPAAERNKDAILTALRPIVARCRRVLEVGSGTGQHAVHVTTALPHLLWQCSDLPASVPGIAARLAEEGSDRTPPPLTLDVAMPPWPVPAATSPEAFDAIFTANTLHIMSFAHVKEFFQRVGELLAPGGVCCVYGPMKYGGAFTTPSNAAFDAQLRAGNPESGIRDFEALDALAGAQGLTLEDDIAMPANNQLLIWRRAAG</sequence>
<accession>A0A838XSZ9</accession>
<dbReference type="SUPFAM" id="SSF53335">
    <property type="entry name" value="S-adenosyl-L-methionine-dependent methyltransferases"/>
    <property type="match status" value="1"/>
</dbReference>